<feature type="domain" description="AB hydrolase-1" evidence="2">
    <location>
        <begin position="46"/>
        <end position="290"/>
    </location>
</feature>
<evidence type="ECO:0000313" key="4">
    <source>
        <dbReference type="Proteomes" id="UP000717995"/>
    </source>
</evidence>
<comment type="caution">
    <text evidence="3">The sequence shown here is derived from an EMBL/GenBank/DDBJ whole genome shotgun (WGS) entry which is preliminary data.</text>
</comment>
<evidence type="ECO:0000313" key="3">
    <source>
        <dbReference type="EMBL" id="MBM7060328.1"/>
    </source>
</evidence>
<reference evidence="3 4" key="1">
    <citation type="submission" date="2021-02" db="EMBL/GenBank/DDBJ databases">
        <authorList>
            <person name="Lee D.-H."/>
        </authorList>
    </citation>
    <scope>NUCLEOTIDE SEQUENCE [LARGE SCALE GENOMIC DNA]</scope>
    <source>
        <strain evidence="3 4">UL073</strain>
    </source>
</reference>
<gene>
    <name evidence="3" type="ORF">JQX08_06385</name>
</gene>
<organism evidence="3 4">
    <name type="scientific">Zestomonas insulae</name>
    <dbReference type="NCBI Taxonomy" id="2809017"/>
    <lineage>
        <taxon>Bacteria</taxon>
        <taxon>Pseudomonadati</taxon>
        <taxon>Pseudomonadota</taxon>
        <taxon>Gammaproteobacteria</taxon>
        <taxon>Pseudomonadales</taxon>
        <taxon>Pseudomonadaceae</taxon>
        <taxon>Zestomonas</taxon>
    </lineage>
</organism>
<dbReference type="EMBL" id="JAFEUP010000002">
    <property type="protein sequence ID" value="MBM7060328.1"/>
    <property type="molecule type" value="Genomic_DNA"/>
</dbReference>
<dbReference type="SUPFAM" id="SSF53474">
    <property type="entry name" value="alpha/beta-Hydrolases"/>
    <property type="match status" value="1"/>
</dbReference>
<evidence type="ECO:0000259" key="2">
    <source>
        <dbReference type="Pfam" id="PF00561"/>
    </source>
</evidence>
<sequence length="323" mass="33568">MNKHVGKLLAVATLSAAATIGAALPLSAQAACFSLTGQCGYTKTKYPIVLVHGALGFDKIGLLDYWYGIPDQLRAYDGADVYLTQVSASNSHEVRGEQLLIQIQQILAATGKAKVNLIGHSQGSPTARYVASVRPDLVASVTSVHGANGKAEAVDAILGITPPGLAGDAVQSIANGLTQLIGILSNDGGLPQNSAASLQSLSTAGAMAFNAAHPEGIPTTECGEGAYQVNGVKYYSWGGAQAYTNAADPIDPVLGLVSLVFKGADNDGLVSSCAQHLGKVIRDDYRMNHMDAINHTAGIVNLFETNPVTLYRQQANRLKNAGL</sequence>
<dbReference type="InterPro" id="IPR000073">
    <property type="entry name" value="AB_hydrolase_1"/>
</dbReference>
<accession>A0ABS2ICD3</accession>
<feature type="signal peptide" evidence="1">
    <location>
        <begin position="1"/>
        <end position="30"/>
    </location>
</feature>
<dbReference type="Proteomes" id="UP000717995">
    <property type="component" value="Unassembled WGS sequence"/>
</dbReference>
<dbReference type="Gene3D" id="3.40.50.1820">
    <property type="entry name" value="alpha/beta hydrolase"/>
    <property type="match status" value="1"/>
</dbReference>
<evidence type="ECO:0000256" key="1">
    <source>
        <dbReference type="SAM" id="SignalP"/>
    </source>
</evidence>
<dbReference type="RefSeq" id="WP_204915452.1">
    <property type="nucleotide sequence ID" value="NZ_JAFEUP010000002.1"/>
</dbReference>
<protein>
    <submittedName>
        <fullName evidence="3">Triacylglycerol lipase</fullName>
    </submittedName>
</protein>
<name>A0ABS2ICD3_9GAMM</name>
<dbReference type="InterPro" id="IPR029058">
    <property type="entry name" value="AB_hydrolase_fold"/>
</dbReference>
<keyword evidence="1" id="KW-0732">Signal</keyword>
<feature type="chain" id="PRO_5045524638" evidence="1">
    <location>
        <begin position="31"/>
        <end position="323"/>
    </location>
</feature>
<dbReference type="Pfam" id="PF00561">
    <property type="entry name" value="Abhydrolase_1"/>
    <property type="match status" value="1"/>
</dbReference>
<keyword evidence="4" id="KW-1185">Reference proteome</keyword>
<proteinExistence type="predicted"/>